<dbReference type="PANTHER" id="PTHR46268:SF8">
    <property type="entry name" value="UNIVERSAL STRESS PROTEIN SLL1388"/>
    <property type="match status" value="1"/>
</dbReference>
<dbReference type="PRINTS" id="PR01438">
    <property type="entry name" value="UNVRSLSTRESS"/>
</dbReference>
<dbReference type="CDD" id="cd00293">
    <property type="entry name" value="USP-like"/>
    <property type="match status" value="1"/>
</dbReference>
<dbReference type="InterPro" id="IPR014729">
    <property type="entry name" value="Rossmann-like_a/b/a_fold"/>
</dbReference>
<feature type="domain" description="UspA" evidence="2">
    <location>
        <begin position="1"/>
        <end position="156"/>
    </location>
</feature>
<protein>
    <submittedName>
        <fullName evidence="3">Universal stress protein</fullName>
    </submittedName>
</protein>
<comment type="similarity">
    <text evidence="1">Belongs to the universal stress protein A family.</text>
</comment>
<dbReference type="PANTHER" id="PTHR46268">
    <property type="entry name" value="STRESS RESPONSE PROTEIN NHAX"/>
    <property type="match status" value="1"/>
</dbReference>
<sequence>MFHKILVGVEDLETGRAMFDAALSLAKSLKSQLMIARVLSPLKDYYTTPGMPVSRGIYPTLSDELLEAYMKQWQAHEKEGMDLLQALAGEANAAGVEAEFTQNFGDAGRTLCEVARAWDADLIVVGRRGRTGISELILGSVSNYVLHHAPCAVLTVQGMDT</sequence>
<dbReference type="InterPro" id="IPR006016">
    <property type="entry name" value="UspA"/>
</dbReference>
<accession>A0A8K2ACM6</accession>
<keyword evidence="4" id="KW-1185">Reference proteome</keyword>
<dbReference type="SUPFAM" id="SSF52402">
    <property type="entry name" value="Adenine nucleotide alpha hydrolases-like"/>
    <property type="match status" value="1"/>
</dbReference>
<dbReference type="AlphaFoldDB" id="A0A8K2ACM6"/>
<reference evidence="3" key="1">
    <citation type="submission" date="2019-12" db="EMBL/GenBank/DDBJ databases">
        <title>High-Quality draft genome sequences of three cyanobacteria isolated from the limestone walls of the Old Cathedral of Coimbra.</title>
        <authorList>
            <person name="Tiago I."/>
            <person name="Soares F."/>
            <person name="Portugal A."/>
        </authorList>
    </citation>
    <scope>NUCLEOTIDE SEQUENCE [LARGE SCALE GENOMIC DNA]</scope>
    <source>
        <strain evidence="3">C</strain>
    </source>
</reference>
<name>A0A8K2ACM6_9CYAN</name>
<evidence type="ECO:0000313" key="4">
    <source>
        <dbReference type="Proteomes" id="UP000607397"/>
    </source>
</evidence>
<organism evidence="3 4">
    <name type="scientific">Petrachloros mirabilis ULC683</name>
    <dbReference type="NCBI Taxonomy" id="2781853"/>
    <lineage>
        <taxon>Bacteria</taxon>
        <taxon>Bacillati</taxon>
        <taxon>Cyanobacteriota</taxon>
        <taxon>Cyanophyceae</taxon>
        <taxon>Synechococcales</taxon>
        <taxon>Petrachlorosaceae</taxon>
        <taxon>Petrachloros</taxon>
        <taxon>Petrachloros mirabilis</taxon>
    </lineage>
</organism>
<proteinExistence type="inferred from homology"/>
<evidence type="ECO:0000256" key="1">
    <source>
        <dbReference type="ARBA" id="ARBA00008791"/>
    </source>
</evidence>
<comment type="caution">
    <text evidence="3">The sequence shown here is derived from an EMBL/GenBank/DDBJ whole genome shotgun (WGS) entry which is preliminary data.</text>
</comment>
<evidence type="ECO:0000313" key="3">
    <source>
        <dbReference type="EMBL" id="NCJ05804.1"/>
    </source>
</evidence>
<dbReference type="InterPro" id="IPR006015">
    <property type="entry name" value="Universal_stress_UspA"/>
</dbReference>
<dbReference type="Gene3D" id="3.40.50.620">
    <property type="entry name" value="HUPs"/>
    <property type="match status" value="1"/>
</dbReference>
<dbReference type="EMBL" id="WVIC01000006">
    <property type="protein sequence ID" value="NCJ05804.1"/>
    <property type="molecule type" value="Genomic_DNA"/>
</dbReference>
<gene>
    <name evidence="3" type="ORF">GS597_04625</name>
</gene>
<dbReference type="Proteomes" id="UP000607397">
    <property type="component" value="Unassembled WGS sequence"/>
</dbReference>
<dbReference type="Pfam" id="PF00582">
    <property type="entry name" value="Usp"/>
    <property type="match status" value="1"/>
</dbReference>
<dbReference type="RefSeq" id="WP_161824281.1">
    <property type="nucleotide sequence ID" value="NZ_WVIC01000006.1"/>
</dbReference>
<evidence type="ECO:0000259" key="2">
    <source>
        <dbReference type="Pfam" id="PF00582"/>
    </source>
</evidence>